<dbReference type="CDD" id="cd16393">
    <property type="entry name" value="SPO0J_N"/>
    <property type="match status" value="1"/>
</dbReference>
<dbReference type="OrthoDB" id="61260at2"/>
<sequence length="297" mass="32563">MTRKARPVIGARLSGLVAGVDTLAQPATTSLSTTLLDPGEFQPRYYFNPDALDDLTRSVREQGVLQPLLVRPTASGRYEIVAGERRWRAARQAGLTEVPVLIRTLSDSEARLAAAVENLQREDLNVMEEVRAKLQVASVTLGVPEDSVVARMFALDRHAETEPELIARLDAAFGALGRESWRSFIRNRAALLNLSEDLQEAVRTGLDYRKALVIGRADRDDLRDAMLEAASGGATVAALREMLRGPAQPTQDVFVTVAQQLRDRRALGRLDARQRARAEKLLAQLSALLSGQTSDTD</sequence>
<evidence type="ECO:0000256" key="1">
    <source>
        <dbReference type="ARBA" id="ARBA00006295"/>
    </source>
</evidence>
<keyword evidence="5" id="KW-1185">Reference proteome</keyword>
<dbReference type="EMBL" id="NHMK01000012">
    <property type="protein sequence ID" value="OWL96170.1"/>
    <property type="molecule type" value="Genomic_DNA"/>
</dbReference>
<dbReference type="FunFam" id="3.90.1530.30:FF:000001">
    <property type="entry name" value="Chromosome partitioning protein ParB"/>
    <property type="match status" value="1"/>
</dbReference>
<dbReference type="PANTHER" id="PTHR33375:SF7">
    <property type="entry name" value="CHROMOSOME 2-PARTITIONING PROTEIN PARB-RELATED"/>
    <property type="match status" value="1"/>
</dbReference>
<dbReference type="InterPro" id="IPR036086">
    <property type="entry name" value="ParB/Sulfiredoxin_sf"/>
</dbReference>
<evidence type="ECO:0000256" key="2">
    <source>
        <dbReference type="ARBA" id="ARBA00023125"/>
    </source>
</evidence>
<dbReference type="NCBIfam" id="TIGR00180">
    <property type="entry name" value="parB_part"/>
    <property type="match status" value="1"/>
</dbReference>
<gene>
    <name evidence="4" type="ORF">CBQ26_10335</name>
</gene>
<name>A0A246BMJ9_9DEIO</name>
<dbReference type="InterPro" id="IPR004437">
    <property type="entry name" value="ParB/RepB/Spo0J"/>
</dbReference>
<dbReference type="SUPFAM" id="SSF110849">
    <property type="entry name" value="ParB/Sulfiredoxin"/>
    <property type="match status" value="1"/>
</dbReference>
<keyword evidence="2" id="KW-0238">DNA-binding</keyword>
<accession>A0A246BMJ9</accession>
<protein>
    <submittedName>
        <fullName evidence="4">Chromosome partitioning protein ParB</fullName>
    </submittedName>
</protein>
<dbReference type="SMART" id="SM00470">
    <property type="entry name" value="ParB"/>
    <property type="match status" value="1"/>
</dbReference>
<evidence type="ECO:0000259" key="3">
    <source>
        <dbReference type="SMART" id="SM00470"/>
    </source>
</evidence>
<dbReference type="Gene3D" id="1.10.10.2830">
    <property type="match status" value="1"/>
</dbReference>
<dbReference type="Gene3D" id="3.90.1530.30">
    <property type="match status" value="1"/>
</dbReference>
<dbReference type="GO" id="GO:0003677">
    <property type="term" value="F:DNA binding"/>
    <property type="evidence" value="ECO:0007669"/>
    <property type="project" value="UniProtKB-KW"/>
</dbReference>
<dbReference type="Pfam" id="PF02195">
    <property type="entry name" value="ParB_N"/>
    <property type="match status" value="1"/>
</dbReference>
<dbReference type="InterPro" id="IPR050336">
    <property type="entry name" value="Chromosome_partition/occlusion"/>
</dbReference>
<comment type="similarity">
    <text evidence="1">Belongs to the ParB family.</text>
</comment>
<comment type="caution">
    <text evidence="4">The sequence shown here is derived from an EMBL/GenBank/DDBJ whole genome shotgun (WGS) entry which is preliminary data.</text>
</comment>
<dbReference type="InterPro" id="IPR003115">
    <property type="entry name" value="ParB_N"/>
</dbReference>
<dbReference type="AlphaFoldDB" id="A0A246BMJ9"/>
<evidence type="ECO:0000313" key="4">
    <source>
        <dbReference type="EMBL" id="OWL96170.1"/>
    </source>
</evidence>
<dbReference type="RefSeq" id="WP_088248552.1">
    <property type="nucleotide sequence ID" value="NZ_BNAM01000009.1"/>
</dbReference>
<dbReference type="GO" id="GO:0005694">
    <property type="term" value="C:chromosome"/>
    <property type="evidence" value="ECO:0007669"/>
    <property type="project" value="TreeGrafter"/>
</dbReference>
<feature type="domain" description="ParB-like N-terminal" evidence="3">
    <location>
        <begin position="29"/>
        <end position="119"/>
    </location>
</feature>
<dbReference type="PANTHER" id="PTHR33375">
    <property type="entry name" value="CHROMOSOME-PARTITIONING PROTEIN PARB-RELATED"/>
    <property type="match status" value="1"/>
</dbReference>
<evidence type="ECO:0000313" key="5">
    <source>
        <dbReference type="Proteomes" id="UP000197208"/>
    </source>
</evidence>
<dbReference type="Proteomes" id="UP000197208">
    <property type="component" value="Unassembled WGS sequence"/>
</dbReference>
<proteinExistence type="inferred from homology"/>
<organism evidence="4 5">
    <name type="scientific">Deinococcus indicus</name>
    <dbReference type="NCBI Taxonomy" id="223556"/>
    <lineage>
        <taxon>Bacteria</taxon>
        <taxon>Thermotogati</taxon>
        <taxon>Deinococcota</taxon>
        <taxon>Deinococci</taxon>
        <taxon>Deinococcales</taxon>
        <taxon>Deinococcaceae</taxon>
        <taxon>Deinococcus</taxon>
    </lineage>
</organism>
<reference evidence="4 5" key="1">
    <citation type="submission" date="2017-05" db="EMBL/GenBank/DDBJ databases">
        <title>De novo genome assembly of Deniococcus indicus strain DR1.</title>
        <authorList>
            <person name="Chauhan D."/>
            <person name="Yennamalli R.M."/>
            <person name="Priyadarshini R."/>
        </authorList>
    </citation>
    <scope>NUCLEOTIDE SEQUENCE [LARGE SCALE GENOMIC DNA]</scope>
    <source>
        <strain evidence="4 5">DR1</strain>
    </source>
</reference>
<dbReference type="SUPFAM" id="SSF109709">
    <property type="entry name" value="KorB DNA-binding domain-like"/>
    <property type="match status" value="1"/>
</dbReference>
<dbReference type="GO" id="GO:0007059">
    <property type="term" value="P:chromosome segregation"/>
    <property type="evidence" value="ECO:0007669"/>
    <property type="project" value="TreeGrafter"/>
</dbReference>